<dbReference type="EC" id="1.1.1.100" evidence="3"/>
<organism evidence="3 4">
    <name type="scientific">Pseudomonas putida</name>
    <name type="common">Arthrobacter siderocapsulatus</name>
    <dbReference type="NCBI Taxonomy" id="303"/>
    <lineage>
        <taxon>Bacteria</taxon>
        <taxon>Pseudomonadati</taxon>
        <taxon>Pseudomonadota</taxon>
        <taxon>Gammaproteobacteria</taxon>
        <taxon>Pseudomonadales</taxon>
        <taxon>Pseudomonadaceae</taxon>
        <taxon>Pseudomonas</taxon>
    </lineage>
</organism>
<dbReference type="CDD" id="cd05233">
    <property type="entry name" value="SDR_c"/>
    <property type="match status" value="1"/>
</dbReference>
<dbReference type="EMBL" id="MKZO01000028">
    <property type="protein sequence ID" value="OLS61720.1"/>
    <property type="molecule type" value="Genomic_DNA"/>
</dbReference>
<keyword evidence="2 3" id="KW-0560">Oxidoreductase</keyword>
<dbReference type="InterPro" id="IPR002347">
    <property type="entry name" value="SDR_fam"/>
</dbReference>
<comment type="caution">
    <text evidence="3">The sequence shown here is derived from an EMBL/GenBank/DDBJ whole genome shotgun (WGS) entry which is preliminary data.</text>
</comment>
<protein>
    <submittedName>
        <fullName evidence="3">3-oxoacyl-[acyl-carrier-protein] reductase FabG</fullName>
        <ecNumber evidence="3">1.1.1.100</ecNumber>
    </submittedName>
</protein>
<evidence type="ECO:0000256" key="1">
    <source>
        <dbReference type="ARBA" id="ARBA00006484"/>
    </source>
</evidence>
<proteinExistence type="inferred from homology"/>
<evidence type="ECO:0000313" key="4">
    <source>
        <dbReference type="Proteomes" id="UP000186736"/>
    </source>
</evidence>
<dbReference type="AlphaFoldDB" id="A0A1Q9R2S9"/>
<accession>A0A1Q9R2S9</accession>
<dbReference type="GO" id="GO:0004316">
    <property type="term" value="F:3-oxoacyl-[acyl-carrier-protein] reductase (NADPH) activity"/>
    <property type="evidence" value="ECO:0007669"/>
    <property type="project" value="UniProtKB-EC"/>
</dbReference>
<dbReference type="FunFam" id="3.40.50.720:FF:000084">
    <property type="entry name" value="Short-chain dehydrogenase reductase"/>
    <property type="match status" value="1"/>
</dbReference>
<dbReference type="PANTHER" id="PTHR43943:SF17">
    <property type="entry name" value="3-PHENYLPROPIONATE-DIHYDRODIOL_CINNAMIC ACID-DIHYDRODIOL DEHYDROGENASE"/>
    <property type="match status" value="1"/>
</dbReference>
<dbReference type="Gene3D" id="3.40.50.720">
    <property type="entry name" value="NAD(P)-binding Rossmann-like Domain"/>
    <property type="match status" value="1"/>
</dbReference>
<dbReference type="SUPFAM" id="SSF51735">
    <property type="entry name" value="NAD(P)-binding Rossmann-fold domains"/>
    <property type="match status" value="1"/>
</dbReference>
<evidence type="ECO:0000313" key="3">
    <source>
        <dbReference type="EMBL" id="OLS61720.1"/>
    </source>
</evidence>
<sequence>MDLGLKDKRVLVSGASRGIGRAIVELFLQEGAQVAFCARGAAGVERAAAEFGSRAFGAVVDITQPEGVAAWVSSAAEQMGGLDIVVPNVSALAGGEDLDTWRRAFETDLLGSAAMVKASLPALRQSDAASVVLISSVSGREVDRFAEPYGILKAALLHYSKTLSARHASEGIRVNSVSPGNVYFAEGVWGDIEREQPETFAKCLAENPLGRMAAPQEVAKAVVFLASPAASFTTGTNLLVDGGLTRSVQF</sequence>
<reference evidence="3 4" key="1">
    <citation type="submission" date="2016-10" db="EMBL/GenBank/DDBJ databases">
        <title>Genome Sequence of Pseudomonas putida GM4FR.</title>
        <authorList>
            <person name="Poehlein A."/>
            <person name="Wemheuer F."/>
            <person name="Hollensteiner J."/>
            <person name="Wemheuer B."/>
        </authorList>
    </citation>
    <scope>NUCLEOTIDE SEQUENCE [LARGE SCALE GENOMIC DNA]</scope>
    <source>
        <strain evidence="3 4">GM4FR</strain>
    </source>
</reference>
<evidence type="ECO:0000256" key="2">
    <source>
        <dbReference type="ARBA" id="ARBA00023002"/>
    </source>
</evidence>
<dbReference type="InterPro" id="IPR036291">
    <property type="entry name" value="NAD(P)-bd_dom_sf"/>
</dbReference>
<dbReference type="PRINTS" id="PR00081">
    <property type="entry name" value="GDHRDH"/>
</dbReference>
<dbReference type="PANTHER" id="PTHR43943">
    <property type="entry name" value="DEHYDROGENASE/REDUCTASE (SDR FAMILY) MEMBER 4"/>
    <property type="match status" value="1"/>
</dbReference>
<dbReference type="Pfam" id="PF13561">
    <property type="entry name" value="adh_short_C2"/>
    <property type="match status" value="1"/>
</dbReference>
<dbReference type="Proteomes" id="UP000186736">
    <property type="component" value="Unassembled WGS sequence"/>
</dbReference>
<name>A0A1Q9R2S9_PSEPU</name>
<dbReference type="OrthoDB" id="8959163at2"/>
<dbReference type="RefSeq" id="WP_075804207.1">
    <property type="nucleotide sequence ID" value="NZ_MKZO01000028.1"/>
</dbReference>
<comment type="similarity">
    <text evidence="1">Belongs to the short-chain dehydrogenases/reductases (SDR) family.</text>
</comment>
<gene>
    <name evidence="3" type="primary">fabG_9</name>
    <name evidence="3" type="ORF">PSEMO_33990</name>
</gene>